<comment type="caution">
    <text evidence="8">The sequence shown here is derived from an EMBL/GenBank/DDBJ whole genome shotgun (WGS) entry which is preliminary data.</text>
</comment>
<keyword evidence="4" id="KW-0804">Transcription</keyword>
<organism evidence="8 9">
    <name type="scientific">Patella caerulea</name>
    <name type="common">Rayed Mediterranean limpet</name>
    <dbReference type="NCBI Taxonomy" id="87958"/>
    <lineage>
        <taxon>Eukaryota</taxon>
        <taxon>Metazoa</taxon>
        <taxon>Spiralia</taxon>
        <taxon>Lophotrochozoa</taxon>
        <taxon>Mollusca</taxon>
        <taxon>Gastropoda</taxon>
        <taxon>Patellogastropoda</taxon>
        <taxon>Patelloidea</taxon>
        <taxon>Patellidae</taxon>
        <taxon>Patella</taxon>
    </lineage>
</organism>
<evidence type="ECO:0000256" key="2">
    <source>
        <dbReference type="ARBA" id="ARBA00023015"/>
    </source>
</evidence>
<dbReference type="InterPro" id="IPR036390">
    <property type="entry name" value="WH_DNA-bd_sf"/>
</dbReference>
<dbReference type="SMART" id="SM00339">
    <property type="entry name" value="FH"/>
    <property type="match status" value="1"/>
</dbReference>
<dbReference type="InterPro" id="IPR018122">
    <property type="entry name" value="TF_fork_head_CS_1"/>
</dbReference>
<dbReference type="FunFam" id="1.10.10.10:FF:000135">
    <property type="entry name" value="forkhead box protein G1"/>
    <property type="match status" value="1"/>
</dbReference>
<dbReference type="EMBL" id="JAZGQO010000010">
    <property type="protein sequence ID" value="KAK6176117.1"/>
    <property type="molecule type" value="Genomic_DNA"/>
</dbReference>
<evidence type="ECO:0000313" key="9">
    <source>
        <dbReference type="Proteomes" id="UP001347796"/>
    </source>
</evidence>
<evidence type="ECO:0000256" key="1">
    <source>
        <dbReference type="ARBA" id="ARBA00004123"/>
    </source>
</evidence>
<keyword evidence="3 6" id="KW-0238">DNA-binding</keyword>
<dbReference type="Proteomes" id="UP001347796">
    <property type="component" value="Unassembled WGS sequence"/>
</dbReference>
<name>A0AAN8JEQ7_PATCE</name>
<dbReference type="PROSITE" id="PS00658">
    <property type="entry name" value="FORK_HEAD_2"/>
    <property type="match status" value="1"/>
</dbReference>
<dbReference type="PROSITE" id="PS00657">
    <property type="entry name" value="FORK_HEAD_1"/>
    <property type="match status" value="1"/>
</dbReference>
<evidence type="ECO:0000256" key="3">
    <source>
        <dbReference type="ARBA" id="ARBA00023125"/>
    </source>
</evidence>
<dbReference type="Pfam" id="PF00250">
    <property type="entry name" value="Forkhead"/>
    <property type="match status" value="1"/>
</dbReference>
<evidence type="ECO:0000256" key="6">
    <source>
        <dbReference type="PROSITE-ProRule" id="PRU00089"/>
    </source>
</evidence>
<dbReference type="InterPro" id="IPR001766">
    <property type="entry name" value="Fork_head_dom"/>
</dbReference>
<dbReference type="AlphaFoldDB" id="A0AAN8JEQ7"/>
<protein>
    <recommendedName>
        <fullName evidence="7">Fork-head domain-containing protein</fullName>
    </recommendedName>
</protein>
<dbReference type="InterPro" id="IPR030456">
    <property type="entry name" value="TF_fork_head_CS_2"/>
</dbReference>
<comment type="subcellular location">
    <subcellularLocation>
        <location evidence="1 6">Nucleus</location>
    </subcellularLocation>
</comment>
<evidence type="ECO:0000256" key="4">
    <source>
        <dbReference type="ARBA" id="ARBA00023163"/>
    </source>
</evidence>
<sequence>MTSTHLLAARLLNNWLIKNPLDSNNTGSYDIDENLTGLRWLQSLNVGQIKNNQNLSVPSQNLPVPSQNLLAPSQNLPVPEIVYQAPVIKTDSSSEYRYRYHQNNGFNKPPFSYAALISMAINETKEKKINLSSIYQWITVNFPYYKMTDSHWKNSIRHNLSLNKRFEKISRRPNESGKGGYWRIKPEMEDIVQTDITKNRRASENFCFPPSAKRTKIKEETLAVLNYDLVEENRSDSHLSFNTPTEQPERVCKTGFNWSSVLQQDIEINGVKIKTENILNDDSYGKFITPEVFGDASDVAMSSPVSSCDVNSDDMTCFDDLLVFTDESTNIGHDESRNSLDLSLISDGSGDHDWWQKDLDKTFNKNHGLNTSNYSTFLDNDYNEICIPPLDNVDNDIDIFNMFNI</sequence>
<dbReference type="Gene3D" id="1.10.10.10">
    <property type="entry name" value="Winged helix-like DNA-binding domain superfamily/Winged helix DNA-binding domain"/>
    <property type="match status" value="1"/>
</dbReference>
<dbReference type="PANTHER" id="PTHR45881">
    <property type="entry name" value="CHECKPOINT SUPPRESSOR 1-LIKE, ISOFORM A-RELATED"/>
    <property type="match status" value="1"/>
</dbReference>
<proteinExistence type="predicted"/>
<accession>A0AAN8JEQ7</accession>
<dbReference type="GO" id="GO:0005634">
    <property type="term" value="C:nucleus"/>
    <property type="evidence" value="ECO:0007669"/>
    <property type="project" value="UniProtKB-SubCell"/>
</dbReference>
<dbReference type="GO" id="GO:0000981">
    <property type="term" value="F:DNA-binding transcription factor activity, RNA polymerase II-specific"/>
    <property type="evidence" value="ECO:0007669"/>
    <property type="project" value="TreeGrafter"/>
</dbReference>
<dbReference type="GO" id="GO:0000978">
    <property type="term" value="F:RNA polymerase II cis-regulatory region sequence-specific DNA binding"/>
    <property type="evidence" value="ECO:0007669"/>
    <property type="project" value="TreeGrafter"/>
</dbReference>
<dbReference type="PROSITE" id="PS50039">
    <property type="entry name" value="FORK_HEAD_3"/>
    <property type="match status" value="1"/>
</dbReference>
<dbReference type="PANTHER" id="PTHR45881:SF1">
    <property type="entry name" value="FORK HEAD PROTEIN HOMOLOG 2"/>
    <property type="match status" value="1"/>
</dbReference>
<gene>
    <name evidence="8" type="ORF">SNE40_014461</name>
</gene>
<feature type="domain" description="Fork-head" evidence="7">
    <location>
        <begin position="108"/>
        <end position="202"/>
    </location>
</feature>
<keyword evidence="2" id="KW-0805">Transcription regulation</keyword>
<keyword evidence="5 6" id="KW-0539">Nucleus</keyword>
<evidence type="ECO:0000259" key="7">
    <source>
        <dbReference type="PROSITE" id="PS50039"/>
    </source>
</evidence>
<keyword evidence="9" id="KW-1185">Reference proteome</keyword>
<evidence type="ECO:0000313" key="8">
    <source>
        <dbReference type="EMBL" id="KAK6176117.1"/>
    </source>
</evidence>
<dbReference type="PRINTS" id="PR00053">
    <property type="entry name" value="FORKHEAD"/>
</dbReference>
<dbReference type="InterPro" id="IPR036388">
    <property type="entry name" value="WH-like_DNA-bd_sf"/>
</dbReference>
<feature type="DNA-binding region" description="Fork-head" evidence="6">
    <location>
        <begin position="108"/>
        <end position="202"/>
    </location>
</feature>
<dbReference type="SUPFAM" id="SSF46785">
    <property type="entry name" value="Winged helix' DNA-binding domain"/>
    <property type="match status" value="1"/>
</dbReference>
<reference evidence="8 9" key="1">
    <citation type="submission" date="2024-01" db="EMBL/GenBank/DDBJ databases">
        <title>The genome of the rayed Mediterranean limpet Patella caerulea (Linnaeus, 1758).</title>
        <authorList>
            <person name="Anh-Thu Weber A."/>
            <person name="Halstead-Nussloch G."/>
        </authorList>
    </citation>
    <scope>NUCLEOTIDE SEQUENCE [LARGE SCALE GENOMIC DNA]</scope>
    <source>
        <strain evidence="8">AATW-2023a</strain>
        <tissue evidence="8">Whole specimen</tissue>
    </source>
</reference>
<evidence type="ECO:0000256" key="5">
    <source>
        <dbReference type="ARBA" id="ARBA00023242"/>
    </source>
</evidence>